<dbReference type="GO" id="GO:0046872">
    <property type="term" value="F:metal ion binding"/>
    <property type="evidence" value="ECO:0007669"/>
    <property type="project" value="UniProtKB-KW"/>
</dbReference>
<keyword evidence="8" id="KW-0378">Hydrolase</keyword>
<dbReference type="InterPro" id="IPR032466">
    <property type="entry name" value="Metal_Hydrolase"/>
</dbReference>
<feature type="domain" description="Adenosine deaminase" evidence="10">
    <location>
        <begin position="249"/>
        <end position="514"/>
    </location>
</feature>
<evidence type="ECO:0000256" key="1">
    <source>
        <dbReference type="ARBA" id="ARBA00001947"/>
    </source>
</evidence>
<dbReference type="Gene3D" id="3.20.20.140">
    <property type="entry name" value="Metal-dependent hydrolases"/>
    <property type="match status" value="1"/>
</dbReference>
<dbReference type="GO" id="GO:0006154">
    <property type="term" value="P:adenosine catabolic process"/>
    <property type="evidence" value="ECO:0007669"/>
    <property type="project" value="TreeGrafter"/>
</dbReference>
<evidence type="ECO:0000313" key="12">
    <source>
        <dbReference type="Proteomes" id="UP000076871"/>
    </source>
</evidence>
<dbReference type="PANTHER" id="PTHR11409">
    <property type="entry name" value="ADENOSINE DEAMINASE"/>
    <property type="match status" value="1"/>
</dbReference>
<comment type="similarity">
    <text evidence="3">Belongs to the metallo-dependent hydrolases superfamily. Adenosine and AMP deaminases family. ADGF subfamily.</text>
</comment>
<keyword evidence="6" id="KW-0479">Metal-binding</keyword>
<evidence type="ECO:0000256" key="2">
    <source>
        <dbReference type="ARBA" id="ARBA00004613"/>
    </source>
</evidence>
<dbReference type="PANTHER" id="PTHR11409:SF39">
    <property type="entry name" value="ADENOSINE DEAMINASE 2"/>
    <property type="match status" value="1"/>
</dbReference>
<dbReference type="FunCoup" id="A0A165EYK6">
    <property type="interactions" value="196"/>
</dbReference>
<keyword evidence="7" id="KW-0732">Signal</keyword>
<dbReference type="EC" id="3.5.4.4" evidence="4"/>
<comment type="catalytic activity">
    <reaction evidence="9">
        <text>adenosine + H2O + H(+) = inosine + NH4(+)</text>
        <dbReference type="Rhea" id="RHEA:24408"/>
        <dbReference type="ChEBI" id="CHEBI:15377"/>
        <dbReference type="ChEBI" id="CHEBI:15378"/>
        <dbReference type="ChEBI" id="CHEBI:16335"/>
        <dbReference type="ChEBI" id="CHEBI:17596"/>
        <dbReference type="ChEBI" id="CHEBI:28938"/>
        <dbReference type="EC" id="3.5.4.4"/>
    </reaction>
</comment>
<dbReference type="Proteomes" id="UP000076871">
    <property type="component" value="Unassembled WGS sequence"/>
</dbReference>
<dbReference type="GO" id="GO:0005576">
    <property type="term" value="C:extracellular region"/>
    <property type="evidence" value="ECO:0007669"/>
    <property type="project" value="UniProtKB-SubCell"/>
</dbReference>
<dbReference type="FunFam" id="3.20.20.140:FF:000017">
    <property type="entry name" value="Adenosine deaminase 2"/>
    <property type="match status" value="1"/>
</dbReference>
<dbReference type="OrthoDB" id="7202371at2759"/>
<name>A0A165EYK6_9APHY</name>
<comment type="cofactor">
    <cofactor evidence="1">
        <name>Zn(2+)</name>
        <dbReference type="ChEBI" id="CHEBI:29105"/>
    </cofactor>
</comment>
<protein>
    <recommendedName>
        <fullName evidence="4">adenosine deaminase</fullName>
        <ecNumber evidence="4">3.5.4.4</ecNumber>
    </recommendedName>
</protein>
<dbReference type="STRING" id="1314785.A0A165EYK6"/>
<evidence type="ECO:0000256" key="9">
    <source>
        <dbReference type="ARBA" id="ARBA00047764"/>
    </source>
</evidence>
<keyword evidence="5" id="KW-0964">Secreted</keyword>
<dbReference type="RefSeq" id="XP_040765728.1">
    <property type="nucleotide sequence ID" value="XM_040911209.1"/>
</dbReference>
<sequence>MSLETYWKQREQLIREDRAQRVDTARIQSLTELEKRADRIVRDVRSAEAKSIWAMDSQSIFDYNPEDATPNVFPGMAFLTARETVMKTRLFQILSKMPKGALLHIHLDATVNAQVLLNLAAAQPNMHVRASARLTIRNVKAILPEFRALPQSEFTDRTSLTDASYTGNEWIPLHKARKTFDETLGGADGFDSWCISALMINPSEAYGTHDMPTKIWAKFSNIFRISHPLVYYAPIFEEYIRLFLLSSVEDGISFLEPRINFFHKTMAGADGTENISHREWFVIFENVVNGVKKELRQQGRENEFTGAKIIYTTVRLVAPEDLEWYLEDCLQLKKEFPHLLAGFDLVGHEDSLRPLIDYIEPLTRFVERQKELGIDVPFILHAGETLGDGNAPDMNLYDAILLGTKRIGHGFSLVKHPKLMDICKERDIAVEVCPISNEILRLTSSMPTHPLPILVNHGVHVALCSDDPAIFGNMGLSFDFFQVLVASEVTGLMTLGEFARDSIKYSSLDDAEKVHALALWEERWQPFLRWVVQEQMTSN</sequence>
<evidence type="ECO:0000313" key="11">
    <source>
        <dbReference type="EMBL" id="KZT07988.1"/>
    </source>
</evidence>
<dbReference type="SUPFAM" id="SSF51556">
    <property type="entry name" value="Metallo-dependent hydrolases"/>
    <property type="match status" value="1"/>
</dbReference>
<dbReference type="InParanoid" id="A0A165EYK6"/>
<evidence type="ECO:0000256" key="4">
    <source>
        <dbReference type="ARBA" id="ARBA00012784"/>
    </source>
</evidence>
<accession>A0A165EYK6</accession>
<gene>
    <name evidence="11" type="ORF">LAESUDRAFT_742694</name>
</gene>
<evidence type="ECO:0000256" key="8">
    <source>
        <dbReference type="ARBA" id="ARBA00022801"/>
    </source>
</evidence>
<dbReference type="GO" id="GO:0046103">
    <property type="term" value="P:inosine biosynthetic process"/>
    <property type="evidence" value="ECO:0007669"/>
    <property type="project" value="TreeGrafter"/>
</dbReference>
<dbReference type="GO" id="GO:0004000">
    <property type="term" value="F:adenosine deaminase activity"/>
    <property type="evidence" value="ECO:0007669"/>
    <property type="project" value="TreeGrafter"/>
</dbReference>
<dbReference type="EMBL" id="KV427617">
    <property type="protein sequence ID" value="KZT07988.1"/>
    <property type="molecule type" value="Genomic_DNA"/>
</dbReference>
<evidence type="ECO:0000256" key="7">
    <source>
        <dbReference type="ARBA" id="ARBA00022729"/>
    </source>
</evidence>
<evidence type="ECO:0000256" key="3">
    <source>
        <dbReference type="ARBA" id="ARBA00006083"/>
    </source>
</evidence>
<dbReference type="AlphaFoldDB" id="A0A165EYK6"/>
<proteinExistence type="inferred from homology"/>
<dbReference type="GeneID" id="63828238"/>
<reference evidence="11 12" key="1">
    <citation type="journal article" date="2016" name="Mol. Biol. Evol.">
        <title>Comparative Genomics of Early-Diverging Mushroom-Forming Fungi Provides Insights into the Origins of Lignocellulose Decay Capabilities.</title>
        <authorList>
            <person name="Nagy L.G."/>
            <person name="Riley R."/>
            <person name="Tritt A."/>
            <person name="Adam C."/>
            <person name="Daum C."/>
            <person name="Floudas D."/>
            <person name="Sun H."/>
            <person name="Yadav J.S."/>
            <person name="Pangilinan J."/>
            <person name="Larsson K.H."/>
            <person name="Matsuura K."/>
            <person name="Barry K."/>
            <person name="Labutti K."/>
            <person name="Kuo R."/>
            <person name="Ohm R.A."/>
            <person name="Bhattacharya S.S."/>
            <person name="Shirouzu T."/>
            <person name="Yoshinaga Y."/>
            <person name="Martin F.M."/>
            <person name="Grigoriev I.V."/>
            <person name="Hibbett D.S."/>
        </authorList>
    </citation>
    <scope>NUCLEOTIDE SEQUENCE [LARGE SCALE GENOMIC DNA]</scope>
    <source>
        <strain evidence="11 12">93-53</strain>
    </source>
</reference>
<dbReference type="InterPro" id="IPR001365">
    <property type="entry name" value="A_deaminase_dom"/>
</dbReference>
<evidence type="ECO:0000256" key="5">
    <source>
        <dbReference type="ARBA" id="ARBA00022525"/>
    </source>
</evidence>
<dbReference type="Pfam" id="PF00962">
    <property type="entry name" value="A_deaminase"/>
    <property type="match status" value="1"/>
</dbReference>
<comment type="subcellular location">
    <subcellularLocation>
        <location evidence="2">Secreted</location>
    </subcellularLocation>
</comment>
<dbReference type="InterPro" id="IPR006330">
    <property type="entry name" value="Ado/ade_deaminase"/>
</dbReference>
<keyword evidence="12" id="KW-1185">Reference proteome</keyword>
<evidence type="ECO:0000259" key="10">
    <source>
        <dbReference type="Pfam" id="PF00962"/>
    </source>
</evidence>
<evidence type="ECO:0000256" key="6">
    <source>
        <dbReference type="ARBA" id="ARBA00022723"/>
    </source>
</evidence>
<organism evidence="11 12">
    <name type="scientific">Laetiporus sulphureus 93-53</name>
    <dbReference type="NCBI Taxonomy" id="1314785"/>
    <lineage>
        <taxon>Eukaryota</taxon>
        <taxon>Fungi</taxon>
        <taxon>Dikarya</taxon>
        <taxon>Basidiomycota</taxon>
        <taxon>Agaricomycotina</taxon>
        <taxon>Agaricomycetes</taxon>
        <taxon>Polyporales</taxon>
        <taxon>Laetiporus</taxon>
    </lineage>
</organism>